<evidence type="ECO:0000259" key="4">
    <source>
        <dbReference type="Pfam" id="PF13228"/>
    </source>
</evidence>
<evidence type="ECO:0000313" key="6">
    <source>
        <dbReference type="Proteomes" id="UP000252530"/>
    </source>
</evidence>
<evidence type="ECO:0000313" key="5">
    <source>
        <dbReference type="EMBL" id="RBP97508.1"/>
    </source>
</evidence>
<dbReference type="InterPro" id="IPR025117">
    <property type="entry name" value="DUF4037"/>
</dbReference>
<gene>
    <name evidence="5" type="ORF">CRD60_05775</name>
</gene>
<protein>
    <recommendedName>
        <fullName evidence="4">DUF4037 domain-containing protein</fullName>
    </recommendedName>
</protein>
<name>A0A366K8L7_9BIFI</name>
<evidence type="ECO:0000256" key="1">
    <source>
        <dbReference type="ARBA" id="ARBA00022737"/>
    </source>
</evidence>
<sequence length="682" mass="74207">MGKDADSGQTAGRQAFDTDGFLKGLDAIFDAHQGATKAEPYLLQAASQAREAGDDGGLLTVLNEIMGFYRSHGQHDKNQRIVQEALDLATHMGLEGSEAWTTTLINAATSLRAGHQYDRAENLYRQALDSSAQTLGPRDRRLAALHNNLSMLYSDTGRPEQAQTELEEALAILAASSTNAQEDLDLASTHSNLALVLLDLARQTDDSGQQDDDLRQAQDHVAKALAIYRAGHLEHSAHFASALAGDAQVAFSCGDFAHAVGSYRQSLAVIEECYGKDTDYWRITKQNLDQAVAAAAQAGQALPEGNPATTPPPSEADAIAAGSHSNPSTAAATASNPSQRHPDRPDISGLRLAKAYWEEYGKPLIASKYPEYQGRIAAGLVGHGSECYGFDDRYSQDHDFGPGFCLWLTDEDYQAIGPQLQADYEALPQEFMGFGPRESTTRAQGAGRRVGVFSIGDFFEGLTGYRQAPPEDRPYEWLLMDEPTLAAASNGQIFADPLGAFSKRRQGFKLIPEDVRLSLISKRLGMAAQAGQYNLPRMWKRGDGAAAWLSIQEFTKAVSSLVFLINQPISVGYMPYYKWLFAALRRISERMAAVLPDVCERLETILRLSSAACFGGVSFGEGGKGAQPAQEQISQLVEGICADIVRELMREGLTPSNEVFLEWQRPYIEEHIGSPDPSLHSL</sequence>
<dbReference type="Gene3D" id="1.25.40.10">
    <property type="entry name" value="Tetratricopeptide repeat domain"/>
    <property type="match status" value="2"/>
</dbReference>
<keyword evidence="2" id="KW-0802">TPR repeat</keyword>
<dbReference type="InterPro" id="IPR019734">
    <property type="entry name" value="TPR_rpt"/>
</dbReference>
<organism evidence="5 6">
    <name type="scientific">Bifidobacterium aemilianum</name>
    <dbReference type="NCBI Taxonomy" id="2493120"/>
    <lineage>
        <taxon>Bacteria</taxon>
        <taxon>Bacillati</taxon>
        <taxon>Actinomycetota</taxon>
        <taxon>Actinomycetes</taxon>
        <taxon>Bifidobacteriales</taxon>
        <taxon>Bifidobacteriaceae</taxon>
        <taxon>Bifidobacterium</taxon>
    </lineage>
</organism>
<comment type="caution">
    <text evidence="5">The sequence shown here is derived from an EMBL/GenBank/DDBJ whole genome shotgun (WGS) entry which is preliminary data.</text>
</comment>
<dbReference type="EMBL" id="PDCG01000005">
    <property type="protein sequence ID" value="RBP97508.1"/>
    <property type="molecule type" value="Genomic_DNA"/>
</dbReference>
<dbReference type="SMART" id="SM00028">
    <property type="entry name" value="TPR"/>
    <property type="match status" value="3"/>
</dbReference>
<dbReference type="OrthoDB" id="3030at2"/>
<dbReference type="Pfam" id="PF13424">
    <property type="entry name" value="TPR_12"/>
    <property type="match status" value="1"/>
</dbReference>
<dbReference type="RefSeq" id="WP_113860354.1">
    <property type="nucleotide sequence ID" value="NZ_PDCG01000005.1"/>
</dbReference>
<keyword evidence="1" id="KW-0677">Repeat</keyword>
<dbReference type="PANTHER" id="PTHR45641">
    <property type="entry name" value="TETRATRICOPEPTIDE REPEAT PROTEIN (AFU_ORTHOLOGUE AFUA_6G03870)"/>
    <property type="match status" value="1"/>
</dbReference>
<dbReference type="InterPro" id="IPR011990">
    <property type="entry name" value="TPR-like_helical_dom_sf"/>
</dbReference>
<dbReference type="Proteomes" id="UP000252530">
    <property type="component" value="Unassembled WGS sequence"/>
</dbReference>
<reference evidence="5 6" key="1">
    <citation type="submission" date="2017-10" db="EMBL/GenBank/DDBJ databases">
        <title>Bifidobacterium xylocopum sp. nov. and Bifidobacterium aemilianum sp. nov., from the carpenter bee (Xylocopa violacea) digestive tract.</title>
        <authorList>
            <person name="Alberoni D."/>
            <person name="Baffoni L."/>
            <person name="Di Gioia D."/>
            <person name="Gaggia F."/>
            <person name="Biavati B."/>
        </authorList>
    </citation>
    <scope>NUCLEOTIDE SEQUENCE [LARGE SCALE GENOMIC DNA]</scope>
    <source>
        <strain evidence="5 6">XV10</strain>
    </source>
</reference>
<accession>A0A366K8L7</accession>
<feature type="region of interest" description="Disordered" evidence="3">
    <location>
        <begin position="297"/>
        <end position="346"/>
    </location>
</feature>
<feature type="compositionally biased region" description="Low complexity" evidence="3">
    <location>
        <begin position="325"/>
        <end position="338"/>
    </location>
</feature>
<dbReference type="AlphaFoldDB" id="A0A366K8L7"/>
<keyword evidence="6" id="KW-1185">Reference proteome</keyword>
<feature type="domain" description="DUF4037" evidence="4">
    <location>
        <begin position="477"/>
        <end position="580"/>
    </location>
</feature>
<dbReference type="SUPFAM" id="SSF48452">
    <property type="entry name" value="TPR-like"/>
    <property type="match status" value="1"/>
</dbReference>
<dbReference type="Pfam" id="PF13228">
    <property type="entry name" value="DUF4037"/>
    <property type="match status" value="1"/>
</dbReference>
<evidence type="ECO:0000256" key="3">
    <source>
        <dbReference type="SAM" id="MobiDB-lite"/>
    </source>
</evidence>
<dbReference type="PANTHER" id="PTHR45641:SF19">
    <property type="entry name" value="NEPHROCYSTIN-3"/>
    <property type="match status" value="1"/>
</dbReference>
<evidence type="ECO:0000256" key="2">
    <source>
        <dbReference type="ARBA" id="ARBA00022803"/>
    </source>
</evidence>
<proteinExistence type="predicted"/>